<sequence>MWGRALLAGLAGLILLYLILPMLVVVPLSFSGQSYLSFPPQSWSLKWYGTMADNPLWLEATINSLLIGIPTALISVAFGTLAALGIVRGNIPRAGLISAAMVAPMMMPHVILAIGLYPVMLELGLLRTHVAAIIGHSVIGIPLVFITVSAAVTGYNGALELAAMTMGANPWQTFWKVTFPMIRVGMLIGGILAFATSFDELMLSLFLTGAATRTLPRLIWEQLADYLTPTIAAVATLVFVFTLVLLAIVSLLQIRRGRAMAGQHG</sequence>
<protein>
    <submittedName>
        <fullName evidence="1">ABC transporter permease</fullName>
    </submittedName>
</protein>
<proteinExistence type="predicted"/>
<gene>
    <name evidence="1" type="ORF">JHL16_14695</name>
</gene>
<keyword evidence="2" id="KW-1185">Reference proteome</keyword>
<accession>A0ACC5R4M0</accession>
<evidence type="ECO:0000313" key="2">
    <source>
        <dbReference type="Proteomes" id="UP000616151"/>
    </source>
</evidence>
<reference evidence="1" key="1">
    <citation type="submission" date="2021-01" db="EMBL/GenBank/DDBJ databases">
        <authorList>
            <person name="Sun Q."/>
        </authorList>
    </citation>
    <scope>NUCLEOTIDE SEQUENCE</scope>
    <source>
        <strain evidence="1">YIM B02566</strain>
    </source>
</reference>
<dbReference type="EMBL" id="JAENHL010000007">
    <property type="protein sequence ID" value="MBK1867604.1"/>
    <property type="molecule type" value="Genomic_DNA"/>
</dbReference>
<dbReference type="Proteomes" id="UP000616151">
    <property type="component" value="Unassembled WGS sequence"/>
</dbReference>
<evidence type="ECO:0000313" key="1">
    <source>
        <dbReference type="EMBL" id="MBK1867604.1"/>
    </source>
</evidence>
<name>A0ACC5R4M0_9HYPH</name>
<organism evidence="1 2">
    <name type="scientific">Taklimakanibacter albus</name>
    <dbReference type="NCBI Taxonomy" id="2800327"/>
    <lineage>
        <taxon>Bacteria</taxon>
        <taxon>Pseudomonadati</taxon>
        <taxon>Pseudomonadota</taxon>
        <taxon>Alphaproteobacteria</taxon>
        <taxon>Hyphomicrobiales</taxon>
        <taxon>Aestuariivirgaceae</taxon>
        <taxon>Taklimakanibacter</taxon>
    </lineage>
</organism>
<comment type="caution">
    <text evidence="1">The sequence shown here is derived from an EMBL/GenBank/DDBJ whole genome shotgun (WGS) entry which is preliminary data.</text>
</comment>